<reference evidence="6 7" key="1">
    <citation type="journal article" date="2004" name="Nucleic Acids Res.">
        <title>Unique features revealed by the genome sequence of Acinetobacter sp. ADP1, a versatile and naturally transformation competent bacterium.</title>
        <authorList>
            <person name="Barbe V."/>
            <person name="Vallenet D."/>
            <person name="Fonknechten N."/>
            <person name="Kreimeyer A."/>
            <person name="Oztas S."/>
            <person name="Labarre L."/>
            <person name="Cruveiller S."/>
            <person name="Robert C."/>
            <person name="Duprat S."/>
            <person name="Wincker P."/>
            <person name="Ornston L.N."/>
            <person name="Weissenbach J."/>
            <person name="Marliere P."/>
            <person name="Cohen G.N."/>
            <person name="Medigue C."/>
        </authorList>
    </citation>
    <scope>NUCLEOTIDE SEQUENCE [LARGE SCALE GENOMIC DNA]</scope>
    <source>
        <strain evidence="7">ATCC 33305 / BD413 / ADP1</strain>
    </source>
</reference>
<dbReference type="PANTHER" id="PTHR43851:SF3">
    <property type="entry name" value="COENZYME Q8"/>
    <property type="match status" value="1"/>
</dbReference>
<evidence type="ECO:0000313" key="6">
    <source>
        <dbReference type="EMBL" id="CAG67368.1"/>
    </source>
</evidence>
<dbReference type="AlphaFoldDB" id="Q6FEZ0"/>
<dbReference type="InterPro" id="IPR004147">
    <property type="entry name" value="ABC1_dom"/>
</dbReference>
<evidence type="ECO:0000313" key="7">
    <source>
        <dbReference type="Proteomes" id="UP000000430"/>
    </source>
</evidence>
<evidence type="ECO:0000256" key="3">
    <source>
        <dbReference type="ARBA" id="ARBA00022741"/>
    </source>
</evidence>
<dbReference type="STRING" id="202950.GCA_001485005_00681"/>
<dbReference type="GO" id="GO:0005524">
    <property type="term" value="F:ATP binding"/>
    <property type="evidence" value="ECO:0007669"/>
    <property type="project" value="UniProtKB-KW"/>
</dbReference>
<dbReference type="CDD" id="cd13970">
    <property type="entry name" value="ABC1_ADCK3"/>
    <property type="match status" value="1"/>
</dbReference>
<dbReference type="PANTHER" id="PTHR43851">
    <property type="match status" value="1"/>
</dbReference>
<dbReference type="Pfam" id="PF03109">
    <property type="entry name" value="ABC1"/>
    <property type="match status" value="1"/>
</dbReference>
<feature type="domain" description="ABC1 atypical kinase-like" evidence="5">
    <location>
        <begin position="101"/>
        <end position="342"/>
    </location>
</feature>
<name>Q6FEZ0_ACIAD</name>
<accession>Q6FEZ0</accession>
<dbReference type="InterPro" id="IPR034646">
    <property type="entry name" value="ADCK3_dom"/>
</dbReference>
<dbReference type="HOGENOM" id="CLU_006533_9_3_6"/>
<evidence type="ECO:0000256" key="2">
    <source>
        <dbReference type="ARBA" id="ARBA00022679"/>
    </source>
</evidence>
<dbReference type="GO" id="GO:0006744">
    <property type="term" value="P:ubiquinone biosynthetic process"/>
    <property type="evidence" value="ECO:0007669"/>
    <property type="project" value="TreeGrafter"/>
</dbReference>
<sequence length="443" mass="50132">MKNRYAKVSNMAKNASSPSRRFMKLAGMTASIATKTVSNSIRNLTADDEQKLASKTKLFQDIGIQIADTLGEMKGAVMKVGQIASQYKDIFPPEVAKAIAKLQRQAPAVPFSAIQQQVEKELGKPLLQAFQSFDQQPFAAASIGQVHRAVLPDGQEVVVKVQYPGVDEACESDLKQVRLALRLMGVIKIDKKLQDQLFTEIQDSLSDELNYEIEAQNLEVFKTFHQQLDNKIIIPTVYKNYSSRRILTLSLERGDSIETASTWPLETRNQIGRRLIRALGQEIFYLKRFHCDPHPGNFAFREDGTVIIYDFGGVKTLSSDIVSHFKHLVQAARQQDITAIENHLDALHSLSDKGLFPEELYLQWLEVLLRPLTTHYDFAENSAHHDGVTLVKKSLKYWDVFKPSPDTLMVNRTISGHYWNLIHLKVHDDLSDLFEELVPTTIN</sequence>
<gene>
    <name evidence="6" type="ordered locus">ACIAD0426</name>
</gene>
<evidence type="ECO:0000259" key="5">
    <source>
        <dbReference type="Pfam" id="PF03109"/>
    </source>
</evidence>
<proteinExistence type="inferred from homology"/>
<dbReference type="eggNOG" id="COG0661">
    <property type="taxonomic scope" value="Bacteria"/>
</dbReference>
<dbReference type="EMBL" id="CR543861">
    <property type="protein sequence ID" value="CAG67368.1"/>
    <property type="molecule type" value="Genomic_DNA"/>
</dbReference>
<keyword evidence="2" id="KW-0808">Transferase</keyword>
<evidence type="ECO:0000256" key="1">
    <source>
        <dbReference type="ARBA" id="ARBA00009670"/>
    </source>
</evidence>
<dbReference type="InterPro" id="IPR051409">
    <property type="entry name" value="Atypical_kinase_ADCK"/>
</dbReference>
<organism evidence="6 7">
    <name type="scientific">Acinetobacter baylyi (strain ATCC 33305 / BD413 / ADP1)</name>
    <dbReference type="NCBI Taxonomy" id="62977"/>
    <lineage>
        <taxon>Bacteria</taxon>
        <taxon>Pseudomonadati</taxon>
        <taxon>Pseudomonadota</taxon>
        <taxon>Gammaproteobacteria</taxon>
        <taxon>Moraxellales</taxon>
        <taxon>Moraxellaceae</taxon>
        <taxon>Acinetobacter</taxon>
    </lineage>
</organism>
<comment type="similarity">
    <text evidence="1">Belongs to the protein kinase superfamily. ADCK protein kinase family.</text>
</comment>
<keyword evidence="4" id="KW-0067">ATP-binding</keyword>
<dbReference type="InterPro" id="IPR011009">
    <property type="entry name" value="Kinase-like_dom_sf"/>
</dbReference>
<dbReference type="Proteomes" id="UP000000430">
    <property type="component" value="Chromosome"/>
</dbReference>
<keyword evidence="3" id="KW-0547">Nucleotide-binding</keyword>
<dbReference type="KEGG" id="aci:ACIAD0426"/>
<dbReference type="GO" id="GO:0016740">
    <property type="term" value="F:transferase activity"/>
    <property type="evidence" value="ECO:0007669"/>
    <property type="project" value="UniProtKB-KW"/>
</dbReference>
<dbReference type="SUPFAM" id="SSF56112">
    <property type="entry name" value="Protein kinase-like (PK-like)"/>
    <property type="match status" value="1"/>
</dbReference>
<evidence type="ECO:0000256" key="4">
    <source>
        <dbReference type="ARBA" id="ARBA00022840"/>
    </source>
</evidence>
<protein>
    <recommendedName>
        <fullName evidence="5">ABC1 atypical kinase-like domain-containing protein</fullName>
    </recommendedName>
</protein>